<dbReference type="CDD" id="cd00090">
    <property type="entry name" value="HTH_ARSR"/>
    <property type="match status" value="1"/>
</dbReference>
<dbReference type="InterPro" id="IPR036196">
    <property type="entry name" value="Ptyr_pPase_sf"/>
</dbReference>
<proteinExistence type="predicted"/>
<dbReference type="InterPro" id="IPR036388">
    <property type="entry name" value="WH-like_DNA-bd_sf"/>
</dbReference>
<dbReference type="PANTHER" id="PTHR43428:SF1">
    <property type="entry name" value="ARSENATE REDUCTASE"/>
    <property type="match status" value="1"/>
</dbReference>
<dbReference type="GO" id="GO:0046685">
    <property type="term" value="P:response to arsenic-containing substance"/>
    <property type="evidence" value="ECO:0007669"/>
    <property type="project" value="UniProtKB-KW"/>
</dbReference>
<dbReference type="InterPro" id="IPR001845">
    <property type="entry name" value="HTH_ArsR_DNA-bd_dom"/>
</dbReference>
<dbReference type="Proteomes" id="UP001139311">
    <property type="component" value="Unassembled WGS sequence"/>
</dbReference>
<dbReference type="PROSITE" id="PS50987">
    <property type="entry name" value="HTH_ARSR_2"/>
    <property type="match status" value="1"/>
</dbReference>
<reference evidence="3" key="1">
    <citation type="submission" date="2021-10" db="EMBL/GenBank/DDBJ databases">
        <title>Roseicella aerolatum sp. nov., isolated from aerosols of e-waste dismantling site.</title>
        <authorList>
            <person name="Qin T."/>
        </authorList>
    </citation>
    <scope>NUCLEOTIDE SEQUENCE</scope>
    <source>
        <strain evidence="3">GB24</strain>
    </source>
</reference>
<name>A0A9X1I9N0_9PROT</name>
<sequence length="286" mass="30393">METDDAAFAFAALGQPTRLDLLRILLGAGPSGLAAGEAAARLGVPPSTLSFHLRALDQAGLIAATRQGRSLIYAAQVARLRGLLAFLAEACCGDEPGRCGDLGRLMDAASWERDAMQPPAFHVLFLCTRNSARSIMAEAILAKAAPGRFAAYSAGSEPSREGPLPEVLAQLKALGHDVSRLRSKSWAEFCGPGAPRMDFVITLCDSIAGQVCPDFGDTTITAAWPLPDPAKFTGSTAERATLLNELHAGLRRRIEIFTSLPFASLDRLALKARLDELADPHAMMAR</sequence>
<evidence type="ECO:0000259" key="2">
    <source>
        <dbReference type="PROSITE" id="PS50987"/>
    </source>
</evidence>
<dbReference type="InterPro" id="IPR011991">
    <property type="entry name" value="ArsR-like_HTH"/>
</dbReference>
<dbReference type="EMBL" id="JAJAQI010000003">
    <property type="protein sequence ID" value="MCB4820759.1"/>
    <property type="molecule type" value="Genomic_DNA"/>
</dbReference>
<keyword evidence="4" id="KW-1185">Reference proteome</keyword>
<dbReference type="SUPFAM" id="SSF52788">
    <property type="entry name" value="Phosphotyrosine protein phosphatases I"/>
    <property type="match status" value="1"/>
</dbReference>
<dbReference type="AlphaFoldDB" id="A0A9X1I9N0"/>
<dbReference type="Gene3D" id="1.10.10.10">
    <property type="entry name" value="Winged helix-like DNA-binding domain superfamily/Winged helix DNA-binding domain"/>
    <property type="match status" value="1"/>
</dbReference>
<dbReference type="SMART" id="SM00418">
    <property type="entry name" value="HTH_ARSR"/>
    <property type="match status" value="1"/>
</dbReference>
<dbReference type="Pfam" id="PF01451">
    <property type="entry name" value="LMWPc"/>
    <property type="match status" value="1"/>
</dbReference>
<organism evidence="3 4">
    <name type="scientific">Roseicella aerolata</name>
    <dbReference type="NCBI Taxonomy" id="2883479"/>
    <lineage>
        <taxon>Bacteria</taxon>
        <taxon>Pseudomonadati</taxon>
        <taxon>Pseudomonadota</taxon>
        <taxon>Alphaproteobacteria</taxon>
        <taxon>Acetobacterales</taxon>
        <taxon>Roseomonadaceae</taxon>
        <taxon>Roseicella</taxon>
    </lineage>
</organism>
<dbReference type="Gene3D" id="3.40.50.2300">
    <property type="match status" value="1"/>
</dbReference>
<dbReference type="CDD" id="cd16345">
    <property type="entry name" value="LMWP_ArsC"/>
    <property type="match status" value="1"/>
</dbReference>
<feature type="domain" description="HTH arsR-type" evidence="2">
    <location>
        <begin position="1"/>
        <end position="95"/>
    </location>
</feature>
<protein>
    <submittedName>
        <fullName evidence="3">Metalloregulator ArsR/SmtB family transcription factor</fullName>
    </submittedName>
</protein>
<evidence type="ECO:0000256" key="1">
    <source>
        <dbReference type="ARBA" id="ARBA00022849"/>
    </source>
</evidence>
<dbReference type="InterPro" id="IPR036390">
    <property type="entry name" value="WH_DNA-bd_sf"/>
</dbReference>
<dbReference type="InterPro" id="IPR023485">
    <property type="entry name" value="Ptyr_pPase"/>
</dbReference>
<comment type="caution">
    <text evidence="3">The sequence shown here is derived from an EMBL/GenBank/DDBJ whole genome shotgun (WGS) entry which is preliminary data.</text>
</comment>
<dbReference type="RefSeq" id="WP_226604428.1">
    <property type="nucleotide sequence ID" value="NZ_JAJAQI010000003.1"/>
</dbReference>
<gene>
    <name evidence="3" type="ORF">LHA35_03325</name>
</gene>
<dbReference type="GO" id="GO:0003700">
    <property type="term" value="F:DNA-binding transcription factor activity"/>
    <property type="evidence" value="ECO:0007669"/>
    <property type="project" value="InterPro"/>
</dbReference>
<dbReference type="PANTHER" id="PTHR43428">
    <property type="entry name" value="ARSENATE REDUCTASE"/>
    <property type="match status" value="1"/>
</dbReference>
<accession>A0A9X1I9N0</accession>
<evidence type="ECO:0000313" key="3">
    <source>
        <dbReference type="EMBL" id="MCB4820759.1"/>
    </source>
</evidence>
<dbReference type="SUPFAM" id="SSF46785">
    <property type="entry name" value="Winged helix' DNA-binding domain"/>
    <property type="match status" value="1"/>
</dbReference>
<evidence type="ECO:0000313" key="4">
    <source>
        <dbReference type="Proteomes" id="UP001139311"/>
    </source>
</evidence>
<dbReference type="NCBIfam" id="NF033788">
    <property type="entry name" value="HTH_metalloreg"/>
    <property type="match status" value="1"/>
</dbReference>
<dbReference type="Pfam" id="PF12840">
    <property type="entry name" value="HTH_20"/>
    <property type="match status" value="1"/>
</dbReference>
<dbReference type="SMART" id="SM00226">
    <property type="entry name" value="LMWPc"/>
    <property type="match status" value="1"/>
</dbReference>
<dbReference type="PRINTS" id="PR00778">
    <property type="entry name" value="HTHARSR"/>
</dbReference>
<keyword evidence="1" id="KW-0059">Arsenical resistance</keyword>